<dbReference type="AlphaFoldDB" id="U5D0V2"/>
<protein>
    <submittedName>
        <fullName evidence="1">Uncharacterized protein</fullName>
    </submittedName>
</protein>
<dbReference type="EMBL" id="KI392495">
    <property type="protein sequence ID" value="ERN15885.1"/>
    <property type="molecule type" value="Genomic_DNA"/>
</dbReference>
<evidence type="ECO:0000313" key="1">
    <source>
        <dbReference type="EMBL" id="ERN15885.1"/>
    </source>
</evidence>
<gene>
    <name evidence="1" type="ORF">AMTR_s00039p00205290</name>
</gene>
<dbReference type="HOGENOM" id="CLU_1423313_0_0_1"/>
<dbReference type="Proteomes" id="UP000017836">
    <property type="component" value="Unassembled WGS sequence"/>
</dbReference>
<dbReference type="Gramene" id="ERN15885">
    <property type="protein sequence ID" value="ERN15885"/>
    <property type="gene ID" value="AMTR_s00039p00205290"/>
</dbReference>
<keyword evidence="2" id="KW-1185">Reference proteome</keyword>
<accession>U5D0V2</accession>
<organism evidence="1 2">
    <name type="scientific">Amborella trichopoda</name>
    <dbReference type="NCBI Taxonomy" id="13333"/>
    <lineage>
        <taxon>Eukaryota</taxon>
        <taxon>Viridiplantae</taxon>
        <taxon>Streptophyta</taxon>
        <taxon>Embryophyta</taxon>
        <taxon>Tracheophyta</taxon>
        <taxon>Spermatophyta</taxon>
        <taxon>Magnoliopsida</taxon>
        <taxon>Amborellales</taxon>
        <taxon>Amborellaceae</taxon>
        <taxon>Amborella</taxon>
    </lineage>
</organism>
<name>U5D0V2_AMBTC</name>
<proteinExistence type="predicted"/>
<sequence length="191" mass="21549">MNKASIEDVDIYEAEDDDEDIEIQEADEDYDVRGADEDDGVVVIHGVSEDDEDDIPGEDDGVVVIHEVSEDEISNDNEGMRIWEGDEDYDIWEADDIPTTTPAADDIPTTPAAYEVNSLMRVKKRDEEGYNCIICMSELSVNDDDLREMPCVAISTTKNVDSNGLRKEIHARCTGIDCRRNKLHFRFSPRT</sequence>
<reference evidence="2" key="1">
    <citation type="journal article" date="2013" name="Science">
        <title>The Amborella genome and the evolution of flowering plants.</title>
        <authorList>
            <consortium name="Amborella Genome Project"/>
        </authorList>
    </citation>
    <scope>NUCLEOTIDE SEQUENCE [LARGE SCALE GENOMIC DNA]</scope>
</reference>
<evidence type="ECO:0000313" key="2">
    <source>
        <dbReference type="Proteomes" id="UP000017836"/>
    </source>
</evidence>